<dbReference type="Proteomes" id="UP001528411">
    <property type="component" value="Unassembled WGS sequence"/>
</dbReference>
<name>A0ABT5F8T5_9GAMM</name>
<evidence type="ECO:0000313" key="1">
    <source>
        <dbReference type="EMBL" id="MDC2887935.1"/>
    </source>
</evidence>
<protein>
    <recommendedName>
        <fullName evidence="3">HDOD domain-containing protein</fullName>
    </recommendedName>
</protein>
<evidence type="ECO:0000313" key="2">
    <source>
        <dbReference type="Proteomes" id="UP001528411"/>
    </source>
</evidence>
<evidence type="ECO:0008006" key="3">
    <source>
        <dbReference type="Google" id="ProtNLM"/>
    </source>
</evidence>
<dbReference type="RefSeq" id="WP_272179692.1">
    <property type="nucleotide sequence ID" value="NZ_JAQOMS010000002.1"/>
</dbReference>
<reference evidence="1 2" key="1">
    <citation type="submission" date="2023-01" db="EMBL/GenBank/DDBJ databases">
        <title>Psychrosphaera sp. nov., isolated from marine algae.</title>
        <authorList>
            <person name="Bayburt H."/>
            <person name="Choi B.J."/>
            <person name="Kim J.M."/>
            <person name="Choi D.G."/>
            <person name="Jeon C.O."/>
        </authorList>
    </citation>
    <scope>NUCLEOTIDE SEQUENCE [LARGE SCALE GENOMIC DNA]</scope>
    <source>
        <strain evidence="1 2">G1-22</strain>
    </source>
</reference>
<comment type="caution">
    <text evidence="1">The sequence shown here is derived from an EMBL/GenBank/DDBJ whole genome shotgun (WGS) entry which is preliminary data.</text>
</comment>
<keyword evidence="2" id="KW-1185">Reference proteome</keyword>
<gene>
    <name evidence="1" type="ORF">PN838_02690</name>
</gene>
<accession>A0ABT5F8T5</accession>
<sequence>MQNVQEHLHNGQQALSEFLKTLRICQLAVKKQDTAEINASITLLIDNAFVLNKLNPFWFTLLYGSKLIAVTPFVGALLNCIVIGLRLGNACSLTKETQKELLITCCTVIYSGKPIFEKLSIDPKLTASTKTSLSTLLARSYKYACSEAFAETNTHTILGAILGGSTCKNRRLTVQALVTIVINYCLSACRHQKTRKYSSDQLLSQIAYGNYVLPVDSRLSSFYQQIVMQKLHTDESVVFVEQNNKQLIAILNGSVIEACISIAENQKKPSNYVIQEVKFDEEAQYDKNIPIFKLEQINNLSLRLLRLGLSNNTPIEVPILPVENIRFNAPISYPALYQLINIAPVNKIEQFLNEQADINSVIGYAQSQSKEVRANFTLKHAIGLIGIERLPAILMRQQFLRIAYSQNDKFSHLIINKLDQFIAITSLLSRKLDLQQQNVSEKSVLVLIMAGLISNPQILNKDPLKTLKTKSKIDFSLLDYFELSDNKVLKTHISQICVNWHVDKHVRNQLDLYLKYIEKSAPLRLIPKKYQFVILCIELAGYMYLAINSVSYRGLLRDEQVQNIMTELKLDKADIRELLNQVVENAAPITSLE</sequence>
<organism evidence="1 2">
    <name type="scientific">Psychrosphaera algicola</name>
    <dbReference type="NCBI Taxonomy" id="3023714"/>
    <lineage>
        <taxon>Bacteria</taxon>
        <taxon>Pseudomonadati</taxon>
        <taxon>Pseudomonadota</taxon>
        <taxon>Gammaproteobacteria</taxon>
        <taxon>Alteromonadales</taxon>
        <taxon>Pseudoalteromonadaceae</taxon>
        <taxon>Psychrosphaera</taxon>
    </lineage>
</organism>
<dbReference type="EMBL" id="JAQOMS010000002">
    <property type="protein sequence ID" value="MDC2887935.1"/>
    <property type="molecule type" value="Genomic_DNA"/>
</dbReference>
<proteinExistence type="predicted"/>